<protein>
    <recommendedName>
        <fullName evidence="3">Lipoprotein</fullName>
    </recommendedName>
</protein>
<accession>A0ABU3BK07</accession>
<dbReference type="EMBL" id="JAVRHU010000003">
    <property type="protein sequence ID" value="MDT0622493.1"/>
    <property type="molecule type" value="Genomic_DNA"/>
</dbReference>
<evidence type="ECO:0008006" key="3">
    <source>
        <dbReference type="Google" id="ProtNLM"/>
    </source>
</evidence>
<evidence type="ECO:0000313" key="2">
    <source>
        <dbReference type="Proteomes" id="UP001250662"/>
    </source>
</evidence>
<dbReference type="Proteomes" id="UP001250662">
    <property type="component" value="Unassembled WGS sequence"/>
</dbReference>
<comment type="caution">
    <text evidence="1">The sequence shown here is derived from an EMBL/GenBank/DDBJ whole genome shotgun (WGS) entry which is preliminary data.</text>
</comment>
<gene>
    <name evidence="1" type="ORF">RM520_12745</name>
</gene>
<reference evidence="1 2" key="1">
    <citation type="submission" date="2023-09" db="EMBL/GenBank/DDBJ databases">
        <authorList>
            <person name="Rey-Velasco X."/>
        </authorList>
    </citation>
    <scope>NUCLEOTIDE SEQUENCE [LARGE SCALE GENOMIC DNA]</scope>
    <source>
        <strain evidence="1 2">P007</strain>
    </source>
</reference>
<sequence length="248" mass="27945">MKKIKYTVAIICACFIVACNFTEEVYLNDDGSGKLSINFDANEMMGMLSSLDTLKQEKPMDSTIVFKDLLEEKKDSISKLPLEEQAKLKKLEPFSMHMVMDPEVGEMKFELFSEFKNINQVNDAFNAFQNASSIGPIAGAGSKAGPPKPSSEPTTKVNYNFSNNKFTRTTEIVNQELFEKSLDSLASAEMFLSGSTYTFKYHFPRRVKNVNVEGATFSMDGKTMIYEVSFLDMMKTPEKLILEVELED</sequence>
<dbReference type="RefSeq" id="WP_311388249.1">
    <property type="nucleotide sequence ID" value="NZ_JAVRHU010000003.1"/>
</dbReference>
<evidence type="ECO:0000313" key="1">
    <source>
        <dbReference type="EMBL" id="MDT0622493.1"/>
    </source>
</evidence>
<keyword evidence="2" id="KW-1185">Reference proteome</keyword>
<dbReference type="PROSITE" id="PS51257">
    <property type="entry name" value="PROKAR_LIPOPROTEIN"/>
    <property type="match status" value="1"/>
</dbReference>
<name>A0ABU3BK07_9FLAO</name>
<organism evidence="1 2">
    <name type="scientific">Croceitalea vernalis</name>
    <dbReference type="NCBI Taxonomy" id="3075599"/>
    <lineage>
        <taxon>Bacteria</taxon>
        <taxon>Pseudomonadati</taxon>
        <taxon>Bacteroidota</taxon>
        <taxon>Flavobacteriia</taxon>
        <taxon>Flavobacteriales</taxon>
        <taxon>Flavobacteriaceae</taxon>
        <taxon>Croceitalea</taxon>
    </lineage>
</organism>
<proteinExistence type="predicted"/>